<keyword evidence="3" id="KW-1185">Reference proteome</keyword>
<feature type="region of interest" description="Disordered" evidence="1">
    <location>
        <begin position="565"/>
        <end position="584"/>
    </location>
</feature>
<dbReference type="OrthoDB" id="8905873at2759"/>
<feature type="region of interest" description="Disordered" evidence="1">
    <location>
        <begin position="41"/>
        <end position="77"/>
    </location>
</feature>
<organism evidence="2 3">
    <name type="scientific">Clonostachys solani</name>
    <dbReference type="NCBI Taxonomy" id="160281"/>
    <lineage>
        <taxon>Eukaryota</taxon>
        <taxon>Fungi</taxon>
        <taxon>Dikarya</taxon>
        <taxon>Ascomycota</taxon>
        <taxon>Pezizomycotina</taxon>
        <taxon>Sordariomycetes</taxon>
        <taxon>Hypocreomycetidae</taxon>
        <taxon>Hypocreales</taxon>
        <taxon>Bionectriaceae</taxon>
        <taxon>Clonostachys</taxon>
    </lineage>
</organism>
<feature type="compositionally biased region" description="Polar residues" evidence="1">
    <location>
        <begin position="570"/>
        <end position="582"/>
    </location>
</feature>
<reference evidence="3" key="1">
    <citation type="submission" date="2019-06" db="EMBL/GenBank/DDBJ databases">
        <authorList>
            <person name="Broberg M."/>
        </authorList>
    </citation>
    <scope>NUCLEOTIDE SEQUENCE [LARGE SCALE GENOMIC DNA]</scope>
</reference>
<feature type="region of interest" description="Disordered" evidence="1">
    <location>
        <begin position="895"/>
        <end position="926"/>
    </location>
</feature>
<protein>
    <submittedName>
        <fullName evidence="2">Uncharacterized protein</fullName>
    </submittedName>
</protein>
<sequence length="975" mass="108059">MNERGDGQDGNHSSRPDSLRRSRPSTIKYYLAVLQRIMYSKHPKPAPVQPPASPGLAAPSEHGRQSMPPTPPPSPVNTIFHLQYQAPLSCPADRLVPSFIRPWHGFENGQQARLQSIHSHLPDSATFLPSLDHLAELESLMLSESQNADLGSKLVQIFFHYAVEVPVAQIISVLNALPTGRPLPLMGGVFSPPHLDTFSTSIAPPARNAGEQEQRINWLIPSQSYVCRREDNDLQTKIPICVNQYHSPDDLNLSHLQAGLDSLSRLSEPLTNSHFGRLREVGDSPNWTFEERKALLAVTNAYTVMVKSGLSFGLVATGDAILFLTLDPENPGTLFFKLMNPTVDDIKIEDGRIYSNSAAAAQCLSFYFLVLLEASQNGKYAQMPNTRGCYCNNSFERVSESIQRRGYPEAISSPPRLTANWPPHLWPPEPPPVPIYAKSLQLPFALGPSPNPFPEIVTSLNSHHLSPSTIFWTRSVQLFKQNTSYFPMANRNVTTVQGIEASGDWPDIPFASHQSALPPIDLCSAGAEADYFTTLPPIVSNLMGHAAQKLPIPLGAVPCSHLPTLLPRPSHSSQPQAGQNIVNPDEEMTRRLAVSIQHRQEISNKPTGGLQPTSEDHQPRREDTLDGWRDGCTKTQSDEAVVKLGHGDGGGEEKYNSTDHQKREPVPAHALPQSTDGSSTKSSPDASSNPYCTHLCLLGLIAGQVADLDCPNAGHHRRADEDHSDLRHKIGYTKFLDLVTENFHQANEKNHNFIDENVIKVTLSEYSYTFVCKRFEQYNKSALDHEVAVYDRLSSLQGKHVPILLGQISLRQHIREYCEPRLVHYTLMSSAGAPLAGSSRFVVNREALAGEAEDVIRAFHDRGVCYTATLHNTFFDDFQKTVTVAGLGRATIFEDPPDKRSAAGKKHARDDATAAQQGRPNKKRRTETYSAVFIPIPMSLTRMAELWAQNKAMPLLQNLYEVRSLFGISNYRKRN</sequence>
<evidence type="ECO:0000313" key="3">
    <source>
        <dbReference type="Proteomes" id="UP000775872"/>
    </source>
</evidence>
<feature type="compositionally biased region" description="Basic and acidic residues" evidence="1">
    <location>
        <begin position="614"/>
        <end position="666"/>
    </location>
</feature>
<accession>A0A9P0EEB1</accession>
<name>A0A9P0EEB1_9HYPO</name>
<proteinExistence type="predicted"/>
<reference evidence="2 3" key="2">
    <citation type="submission" date="2021-10" db="EMBL/GenBank/DDBJ databases">
        <authorList>
            <person name="Piombo E."/>
        </authorList>
    </citation>
    <scope>NUCLEOTIDE SEQUENCE [LARGE SCALE GENOMIC DNA]</scope>
</reference>
<evidence type="ECO:0000313" key="2">
    <source>
        <dbReference type="EMBL" id="CAH0046418.1"/>
    </source>
</evidence>
<feature type="compositionally biased region" description="Polar residues" evidence="1">
    <location>
        <begin position="672"/>
        <end position="685"/>
    </location>
</feature>
<dbReference type="EMBL" id="CABFOC020000014">
    <property type="protein sequence ID" value="CAH0046418.1"/>
    <property type="molecule type" value="Genomic_DNA"/>
</dbReference>
<feature type="region of interest" description="Disordered" evidence="1">
    <location>
        <begin position="599"/>
        <end position="685"/>
    </location>
</feature>
<evidence type="ECO:0000256" key="1">
    <source>
        <dbReference type="SAM" id="MobiDB-lite"/>
    </source>
</evidence>
<dbReference type="Proteomes" id="UP000775872">
    <property type="component" value="Unassembled WGS sequence"/>
</dbReference>
<dbReference type="AlphaFoldDB" id="A0A9P0EEB1"/>
<feature type="compositionally biased region" description="Basic and acidic residues" evidence="1">
    <location>
        <begin position="1"/>
        <end position="20"/>
    </location>
</feature>
<feature type="compositionally biased region" description="Polar residues" evidence="1">
    <location>
        <begin position="603"/>
        <end position="613"/>
    </location>
</feature>
<feature type="region of interest" description="Disordered" evidence="1">
    <location>
        <begin position="1"/>
        <end position="24"/>
    </location>
</feature>
<gene>
    <name evidence="2" type="ORF">CSOL1703_00012152</name>
</gene>
<comment type="caution">
    <text evidence="2">The sequence shown here is derived from an EMBL/GenBank/DDBJ whole genome shotgun (WGS) entry which is preliminary data.</text>
</comment>